<proteinExistence type="predicted"/>
<feature type="region of interest" description="Disordered" evidence="1">
    <location>
        <begin position="1"/>
        <end position="42"/>
    </location>
</feature>
<evidence type="ECO:0000313" key="2">
    <source>
        <dbReference type="EMBL" id="CAF1354713.1"/>
    </source>
</evidence>
<protein>
    <submittedName>
        <fullName evidence="2">Uncharacterized protein</fullName>
    </submittedName>
</protein>
<evidence type="ECO:0000313" key="4">
    <source>
        <dbReference type="Proteomes" id="UP000663828"/>
    </source>
</evidence>
<dbReference type="EMBL" id="CAJNOJ010000267">
    <property type="protein sequence ID" value="CAF1354713.1"/>
    <property type="molecule type" value="Genomic_DNA"/>
</dbReference>
<feature type="compositionally biased region" description="Basic and acidic residues" evidence="1">
    <location>
        <begin position="28"/>
        <end position="41"/>
    </location>
</feature>
<comment type="caution">
    <text evidence="2">The sequence shown here is derived from an EMBL/GenBank/DDBJ whole genome shotgun (WGS) entry which is preliminary data.</text>
</comment>
<dbReference type="Proteomes" id="UP000663852">
    <property type="component" value="Unassembled WGS sequence"/>
</dbReference>
<evidence type="ECO:0000256" key="1">
    <source>
        <dbReference type="SAM" id="MobiDB-lite"/>
    </source>
</evidence>
<organism evidence="2 5">
    <name type="scientific">Adineta ricciae</name>
    <name type="common">Rotifer</name>
    <dbReference type="NCBI Taxonomy" id="249248"/>
    <lineage>
        <taxon>Eukaryota</taxon>
        <taxon>Metazoa</taxon>
        <taxon>Spiralia</taxon>
        <taxon>Gnathifera</taxon>
        <taxon>Rotifera</taxon>
        <taxon>Eurotatoria</taxon>
        <taxon>Bdelloidea</taxon>
        <taxon>Adinetida</taxon>
        <taxon>Adinetidae</taxon>
        <taxon>Adineta</taxon>
    </lineage>
</organism>
<dbReference type="EMBL" id="CAJNOR010008824">
    <property type="protein sequence ID" value="CAF1638063.1"/>
    <property type="molecule type" value="Genomic_DNA"/>
</dbReference>
<dbReference type="AlphaFoldDB" id="A0A815HH72"/>
<gene>
    <name evidence="2" type="ORF">EDS130_LOCUS33482</name>
    <name evidence="3" type="ORF">XAT740_LOCUS52813</name>
</gene>
<sequence length="82" mass="9266">MQRITTNEAPGCSPPTDNQPCNGNDNDVDPRNREENRDDRQTFGSALQLITIIMVYYDELGTGQLENFVNTILDTDYKAIDI</sequence>
<evidence type="ECO:0000313" key="5">
    <source>
        <dbReference type="Proteomes" id="UP000663852"/>
    </source>
</evidence>
<evidence type="ECO:0000313" key="3">
    <source>
        <dbReference type="EMBL" id="CAF1638063.1"/>
    </source>
</evidence>
<dbReference type="Proteomes" id="UP000663828">
    <property type="component" value="Unassembled WGS sequence"/>
</dbReference>
<keyword evidence="4" id="KW-1185">Reference proteome</keyword>
<reference evidence="2" key="1">
    <citation type="submission" date="2021-02" db="EMBL/GenBank/DDBJ databases">
        <authorList>
            <person name="Nowell W R."/>
        </authorList>
    </citation>
    <scope>NUCLEOTIDE SEQUENCE</scope>
</reference>
<name>A0A815HH72_ADIRI</name>
<accession>A0A815HH72</accession>